<dbReference type="PANTHER" id="PTHR43124:SF3">
    <property type="entry name" value="CHLORAMPHENICOL EFFLUX PUMP RV0191"/>
    <property type="match status" value="1"/>
</dbReference>
<reference evidence="9" key="1">
    <citation type="submission" date="2022-02" db="EMBL/GenBank/DDBJ databases">
        <authorList>
            <person name="Lee M."/>
            <person name="Kim S.-J."/>
            <person name="Jung M.-Y."/>
        </authorList>
    </citation>
    <scope>NUCLEOTIDE SEQUENCE</scope>
    <source>
        <strain evidence="9">JHP9</strain>
    </source>
</reference>
<feature type="transmembrane region" description="Helical" evidence="7">
    <location>
        <begin position="150"/>
        <end position="172"/>
    </location>
</feature>
<evidence type="ECO:0000256" key="1">
    <source>
        <dbReference type="ARBA" id="ARBA00004651"/>
    </source>
</evidence>
<feature type="domain" description="Major facilitator superfamily (MFS) profile" evidence="8">
    <location>
        <begin position="23"/>
        <end position="437"/>
    </location>
</feature>
<accession>A0ABT0QZX6</accession>
<proteinExistence type="predicted"/>
<evidence type="ECO:0000256" key="5">
    <source>
        <dbReference type="ARBA" id="ARBA00023136"/>
    </source>
</evidence>
<dbReference type="InterPro" id="IPR011701">
    <property type="entry name" value="MFS"/>
</dbReference>
<feature type="transmembrane region" description="Helical" evidence="7">
    <location>
        <begin position="324"/>
        <end position="341"/>
    </location>
</feature>
<dbReference type="SUPFAM" id="SSF103473">
    <property type="entry name" value="MFS general substrate transporter"/>
    <property type="match status" value="1"/>
</dbReference>
<dbReference type="InterPro" id="IPR036259">
    <property type="entry name" value="MFS_trans_sf"/>
</dbReference>
<comment type="caution">
    <text evidence="9">The sequence shown here is derived from an EMBL/GenBank/DDBJ whole genome shotgun (WGS) entry which is preliminary data.</text>
</comment>
<comment type="subcellular location">
    <subcellularLocation>
        <location evidence="1">Cell membrane</location>
        <topology evidence="1">Multi-pass membrane protein</topology>
    </subcellularLocation>
</comment>
<protein>
    <submittedName>
        <fullName evidence="9">MFS transporter</fullName>
    </submittedName>
</protein>
<evidence type="ECO:0000256" key="7">
    <source>
        <dbReference type="SAM" id="Phobius"/>
    </source>
</evidence>
<dbReference type="InterPro" id="IPR050189">
    <property type="entry name" value="MFS_Efflux_Transporters"/>
</dbReference>
<evidence type="ECO:0000313" key="9">
    <source>
        <dbReference type="EMBL" id="MCL6423210.1"/>
    </source>
</evidence>
<dbReference type="RefSeq" id="WP_249737299.1">
    <property type="nucleotide sequence ID" value="NZ_JAKNCJ010000002.1"/>
</dbReference>
<gene>
    <name evidence="9" type="ORF">Bequi_07400</name>
</gene>
<dbReference type="PROSITE" id="PS00216">
    <property type="entry name" value="SUGAR_TRANSPORT_1"/>
    <property type="match status" value="1"/>
</dbReference>
<evidence type="ECO:0000256" key="2">
    <source>
        <dbReference type="ARBA" id="ARBA00022475"/>
    </source>
</evidence>
<feature type="transmembrane region" description="Helical" evidence="7">
    <location>
        <begin position="57"/>
        <end position="77"/>
    </location>
</feature>
<keyword evidence="5 7" id="KW-0472">Membrane</keyword>
<dbReference type="Pfam" id="PF07690">
    <property type="entry name" value="MFS_1"/>
    <property type="match status" value="1"/>
</dbReference>
<feature type="compositionally biased region" description="Low complexity" evidence="6">
    <location>
        <begin position="223"/>
        <end position="236"/>
    </location>
</feature>
<evidence type="ECO:0000256" key="6">
    <source>
        <dbReference type="SAM" id="MobiDB-lite"/>
    </source>
</evidence>
<feature type="transmembrane region" description="Helical" evidence="7">
    <location>
        <begin position="114"/>
        <end position="138"/>
    </location>
</feature>
<dbReference type="InterPro" id="IPR000109">
    <property type="entry name" value="POT_fam"/>
</dbReference>
<keyword evidence="4 7" id="KW-1133">Transmembrane helix</keyword>
<keyword evidence="10" id="KW-1185">Reference proteome</keyword>
<dbReference type="InterPro" id="IPR005829">
    <property type="entry name" value="Sugar_transporter_CS"/>
</dbReference>
<feature type="transmembrane region" description="Helical" evidence="7">
    <location>
        <begin position="347"/>
        <end position="370"/>
    </location>
</feature>
<feature type="transmembrane region" description="Helical" evidence="7">
    <location>
        <begin position="407"/>
        <end position="430"/>
    </location>
</feature>
<evidence type="ECO:0000256" key="3">
    <source>
        <dbReference type="ARBA" id="ARBA00022692"/>
    </source>
</evidence>
<dbReference type="Gene3D" id="1.20.1250.20">
    <property type="entry name" value="MFS general substrate transporter like domains"/>
    <property type="match status" value="2"/>
</dbReference>
<dbReference type="PANTHER" id="PTHR43124">
    <property type="entry name" value="PURINE EFFLUX PUMP PBUE"/>
    <property type="match status" value="1"/>
</dbReference>
<dbReference type="PROSITE" id="PS50850">
    <property type="entry name" value="MFS"/>
    <property type="match status" value="1"/>
</dbReference>
<feature type="transmembrane region" description="Helical" evidence="7">
    <location>
        <begin position="382"/>
        <end position="401"/>
    </location>
</feature>
<dbReference type="EMBL" id="JAKNCJ010000002">
    <property type="protein sequence ID" value="MCL6423210.1"/>
    <property type="molecule type" value="Genomic_DNA"/>
</dbReference>
<feature type="transmembrane region" description="Helical" evidence="7">
    <location>
        <begin position="89"/>
        <end position="108"/>
    </location>
</feature>
<dbReference type="CDD" id="cd17325">
    <property type="entry name" value="MFS_MdtG_SLC18_like"/>
    <property type="match status" value="1"/>
</dbReference>
<sequence length="452" mass="44612">MSGASPSALRGSTRAPRPRLPREIHVLVIAAFVIAVGFGIVAPVLPSYAQSFNVGVTAASAVVSAFAFMRLVFAPAGGRLITRFGERPMYIAGLLIVALSTGAAAFAQSYGQLLVLRGLGGIGSTLFSVSAMTLLVRLAPPRSRGRASSLYGSAFLLGSIGGPALGSALAGLGYRAPFLIYAVSLLIAAGFVALFLARADGVAPGSARGVGAAGAAGESAWSGEGADAAAGSSGPAAPAPGPGPAMRVREAWADSAFRASIIGGFANGWANFGARMALIPLFIGALPHVPAATTGIALTVFAGANALGLLAGGRLVESAGRRPIVIAGLLIGAVGTLPMGMTDSPLVLYALSVIAGIGAGMLTPAQQVVLADVIGAKRSGGAVLAAFQMSQDAGAILGPILTGAIAAWLGFGWAFGVTGAILALGALAWLGGRETRGDAESEASEAAQAGEG</sequence>
<feature type="transmembrane region" description="Helical" evidence="7">
    <location>
        <begin position="289"/>
        <end position="312"/>
    </location>
</feature>
<keyword evidence="2" id="KW-1003">Cell membrane</keyword>
<evidence type="ECO:0000256" key="4">
    <source>
        <dbReference type="ARBA" id="ARBA00022989"/>
    </source>
</evidence>
<feature type="transmembrane region" description="Helical" evidence="7">
    <location>
        <begin position="178"/>
        <end position="197"/>
    </location>
</feature>
<feature type="region of interest" description="Disordered" evidence="6">
    <location>
        <begin position="223"/>
        <end position="244"/>
    </location>
</feature>
<keyword evidence="3 7" id="KW-0812">Transmembrane</keyword>
<feature type="transmembrane region" description="Helical" evidence="7">
    <location>
        <begin position="24"/>
        <end position="45"/>
    </location>
</feature>
<evidence type="ECO:0000259" key="8">
    <source>
        <dbReference type="PROSITE" id="PS50850"/>
    </source>
</evidence>
<dbReference type="Pfam" id="PF00854">
    <property type="entry name" value="PTR2"/>
    <property type="match status" value="1"/>
</dbReference>
<dbReference type="PRINTS" id="PR01036">
    <property type="entry name" value="TCRTETB"/>
</dbReference>
<name>A0ABT0QZX6_9MICO</name>
<dbReference type="Proteomes" id="UP001203761">
    <property type="component" value="Unassembled WGS sequence"/>
</dbReference>
<evidence type="ECO:0000313" key="10">
    <source>
        <dbReference type="Proteomes" id="UP001203761"/>
    </source>
</evidence>
<organism evidence="9 10">
    <name type="scientific">Brachybacterium equifaecis</name>
    <dbReference type="NCBI Taxonomy" id="2910770"/>
    <lineage>
        <taxon>Bacteria</taxon>
        <taxon>Bacillati</taxon>
        <taxon>Actinomycetota</taxon>
        <taxon>Actinomycetes</taxon>
        <taxon>Micrococcales</taxon>
        <taxon>Dermabacteraceae</taxon>
        <taxon>Brachybacterium</taxon>
    </lineage>
</organism>
<dbReference type="InterPro" id="IPR020846">
    <property type="entry name" value="MFS_dom"/>
</dbReference>